<dbReference type="PROSITE" id="PS51257">
    <property type="entry name" value="PROKAR_LIPOPROTEIN"/>
    <property type="match status" value="1"/>
</dbReference>
<dbReference type="Pfam" id="PF04261">
    <property type="entry name" value="Dyp_perox_N"/>
    <property type="match status" value="1"/>
</dbReference>
<evidence type="ECO:0000256" key="13">
    <source>
        <dbReference type="RuleBase" id="RU365017"/>
    </source>
</evidence>
<comment type="function">
    <text evidence="13">Involved in the recovery of exogenous heme iron. Extracts iron from heme while preserving the protoporphyrin ring intact.</text>
</comment>
<dbReference type="GO" id="GO:0020037">
    <property type="term" value="F:heme binding"/>
    <property type="evidence" value="ECO:0007669"/>
    <property type="project" value="InterPro"/>
</dbReference>
<keyword evidence="7 13" id="KW-0408">Iron</keyword>
<dbReference type="PROSITE" id="PS51318">
    <property type="entry name" value="TAT"/>
    <property type="match status" value="1"/>
</dbReference>
<evidence type="ECO:0000256" key="3">
    <source>
        <dbReference type="ARBA" id="ARBA00022617"/>
    </source>
</evidence>
<dbReference type="InterPro" id="IPR006314">
    <property type="entry name" value="Dyp_peroxidase"/>
</dbReference>
<dbReference type="NCBIfam" id="TIGR01412">
    <property type="entry name" value="tat_substr_1"/>
    <property type="match status" value="1"/>
</dbReference>
<evidence type="ECO:0000256" key="8">
    <source>
        <dbReference type="ARBA" id="ARBA00023239"/>
    </source>
</evidence>
<evidence type="ECO:0000256" key="4">
    <source>
        <dbReference type="ARBA" id="ARBA00022723"/>
    </source>
</evidence>
<dbReference type="GO" id="GO:0030313">
    <property type="term" value="C:cell envelope"/>
    <property type="evidence" value="ECO:0007669"/>
    <property type="project" value="UniProtKB-SubCell"/>
</dbReference>
<dbReference type="InterPro" id="IPR011008">
    <property type="entry name" value="Dimeric_a/b-barrel"/>
</dbReference>
<comment type="similarity">
    <text evidence="9 13">Belongs to the DyP-type peroxidase family.</text>
</comment>
<keyword evidence="3 13" id="KW-0349">Heme</keyword>
<keyword evidence="17" id="KW-1185">Reference proteome</keyword>
<dbReference type="InterPro" id="IPR006311">
    <property type="entry name" value="TAT_signal"/>
</dbReference>
<comment type="subcellular location">
    <subcellularLocation>
        <location evidence="1">Cell envelope</location>
    </subcellularLocation>
</comment>
<dbReference type="PROSITE" id="PS51404">
    <property type="entry name" value="DYP_PEROXIDASE"/>
    <property type="match status" value="1"/>
</dbReference>
<dbReference type="AlphaFoldDB" id="A0A8J3VMI0"/>
<evidence type="ECO:0000256" key="5">
    <source>
        <dbReference type="ARBA" id="ARBA00022729"/>
    </source>
</evidence>
<dbReference type="InterPro" id="IPR048328">
    <property type="entry name" value="Dyp_perox_C"/>
</dbReference>
<dbReference type="RefSeq" id="WP_203915740.1">
    <property type="nucleotide sequence ID" value="NZ_BONZ01000003.1"/>
</dbReference>
<proteinExistence type="inferred from homology"/>
<feature type="domain" description="Dyp-type peroxidase C-terminal" evidence="15">
    <location>
        <begin position="224"/>
        <end position="408"/>
    </location>
</feature>
<dbReference type="GO" id="GO:0033212">
    <property type="term" value="P:iron import into cell"/>
    <property type="evidence" value="ECO:0007669"/>
    <property type="project" value="InterPro"/>
</dbReference>
<evidence type="ECO:0000313" key="17">
    <source>
        <dbReference type="Proteomes" id="UP000642748"/>
    </source>
</evidence>
<dbReference type="Proteomes" id="UP000642748">
    <property type="component" value="Unassembled WGS sequence"/>
</dbReference>
<protein>
    <recommendedName>
        <fullName evidence="10 13">Deferrochelatase</fullName>
        <ecNumber evidence="13">1.11.1.-</ecNumber>
    </recommendedName>
    <alternativeName>
        <fullName evidence="11 13">Peroxidase EfeB</fullName>
    </alternativeName>
</protein>
<feature type="signal peptide" evidence="13">
    <location>
        <begin position="1"/>
        <end position="29"/>
    </location>
</feature>
<evidence type="ECO:0000256" key="2">
    <source>
        <dbReference type="ARBA" id="ARBA00022559"/>
    </source>
</evidence>
<dbReference type="EMBL" id="BONZ01000003">
    <property type="protein sequence ID" value="GIH12010.1"/>
    <property type="molecule type" value="Genomic_DNA"/>
</dbReference>
<evidence type="ECO:0000256" key="7">
    <source>
        <dbReference type="ARBA" id="ARBA00023004"/>
    </source>
</evidence>
<evidence type="ECO:0000313" key="16">
    <source>
        <dbReference type="EMBL" id="GIH12010.1"/>
    </source>
</evidence>
<keyword evidence="8" id="KW-0456">Lyase</keyword>
<keyword evidence="5 13" id="KW-0732">Signal</keyword>
<dbReference type="PANTHER" id="PTHR30521:SF4">
    <property type="entry name" value="DEFERROCHELATASE"/>
    <property type="match status" value="1"/>
</dbReference>
<evidence type="ECO:0000256" key="11">
    <source>
        <dbReference type="ARBA" id="ARBA00033775"/>
    </source>
</evidence>
<keyword evidence="4 13" id="KW-0479">Metal-binding</keyword>
<accession>A0A8J3VMI0</accession>
<reference evidence="16" key="1">
    <citation type="submission" date="2021-01" db="EMBL/GenBank/DDBJ databases">
        <title>Whole genome shotgun sequence of Rugosimonospora africana NBRC 104875.</title>
        <authorList>
            <person name="Komaki H."/>
            <person name="Tamura T."/>
        </authorList>
    </citation>
    <scope>NUCLEOTIDE SEQUENCE</scope>
    <source>
        <strain evidence="16">NBRC 104875</strain>
    </source>
</reference>
<dbReference type="PANTHER" id="PTHR30521">
    <property type="entry name" value="DEFERROCHELATASE/PEROXIDASE"/>
    <property type="match status" value="1"/>
</dbReference>
<comment type="caution">
    <text evidence="16">The sequence shown here is derived from an EMBL/GenBank/DDBJ whole genome shotgun (WGS) entry which is preliminary data.</text>
</comment>
<evidence type="ECO:0000256" key="9">
    <source>
        <dbReference type="ARBA" id="ARBA00025737"/>
    </source>
</evidence>
<evidence type="ECO:0000259" key="15">
    <source>
        <dbReference type="Pfam" id="PF20628"/>
    </source>
</evidence>
<feature type="chain" id="PRO_5035337947" description="Deferrochelatase" evidence="13">
    <location>
        <begin position="30"/>
        <end position="421"/>
    </location>
</feature>
<sequence>MPELRASRRGLLALGGAAVAGAAASGALAGCDGDGNGSKAATPVDAKVPFYGAHQAGIATAAPARLAFATYDLTVSGSPEENRAALRELLQTWTAAAAAMTEGKQVPGDSTTLVAPPADTGEAYGASPANLTITFGVGPSLFDDRFGLAAKRPAALADLPKLPPENLDPSRSGGDLAIQACSDDPVVAFHAIRNLARLGRGTVVMRWSQLGFGKATSNGSAQETPRNLMGFKDGTRNIDGTDAQRMDQYVWVGNETDQAWMRGGSYLVARRIAMRIEAWDRDFLADQQHVFGRYKYSGAPLTGSKEFDTPDFGAKDSSGQPVIPVGAHIRLAAHENNGGIRILRRGYSYTDGIVSASGELDAGLFFIAFQKDPRKQFVPLQRSLGAHDALNEYIQHVGSGLFACPPAVSGPDRYWAQELLG</sequence>
<dbReference type="GO" id="GO:0005829">
    <property type="term" value="C:cytosol"/>
    <property type="evidence" value="ECO:0007669"/>
    <property type="project" value="TreeGrafter"/>
</dbReference>
<dbReference type="Pfam" id="PF20628">
    <property type="entry name" value="Dyp_perox_C"/>
    <property type="match status" value="1"/>
</dbReference>
<dbReference type="EC" id="1.11.1.-" evidence="13"/>
<keyword evidence="6 13" id="KW-0560">Oxidoreductase</keyword>
<comment type="catalytic activity">
    <reaction evidence="12">
        <text>heme b + 2 H(+) = protoporphyrin IX + Fe(2+)</text>
        <dbReference type="Rhea" id="RHEA:22584"/>
        <dbReference type="ChEBI" id="CHEBI:15378"/>
        <dbReference type="ChEBI" id="CHEBI:29033"/>
        <dbReference type="ChEBI" id="CHEBI:57306"/>
        <dbReference type="ChEBI" id="CHEBI:60344"/>
        <dbReference type="EC" id="4.98.1.1"/>
    </reaction>
    <physiologicalReaction direction="left-to-right" evidence="12">
        <dbReference type="Rhea" id="RHEA:22585"/>
    </physiologicalReaction>
</comment>
<comment type="cofactor">
    <cofactor evidence="13">
        <name>heme b</name>
        <dbReference type="ChEBI" id="CHEBI:60344"/>
    </cofactor>
    <text evidence="13">Binds 1 heme b (iron(II)-protoporphyrin IX) group non-covalently per subunit.</text>
</comment>
<dbReference type="GO" id="GO:0004325">
    <property type="term" value="F:ferrochelatase activity"/>
    <property type="evidence" value="ECO:0007669"/>
    <property type="project" value="UniProtKB-EC"/>
</dbReference>
<dbReference type="InterPro" id="IPR048327">
    <property type="entry name" value="Dyp_perox_N"/>
</dbReference>
<evidence type="ECO:0000256" key="1">
    <source>
        <dbReference type="ARBA" id="ARBA00004196"/>
    </source>
</evidence>
<organism evidence="16 17">
    <name type="scientific">Rugosimonospora africana</name>
    <dbReference type="NCBI Taxonomy" id="556532"/>
    <lineage>
        <taxon>Bacteria</taxon>
        <taxon>Bacillati</taxon>
        <taxon>Actinomycetota</taxon>
        <taxon>Actinomycetes</taxon>
        <taxon>Micromonosporales</taxon>
        <taxon>Micromonosporaceae</taxon>
        <taxon>Rugosimonospora</taxon>
    </lineage>
</organism>
<dbReference type="SUPFAM" id="SSF54909">
    <property type="entry name" value="Dimeric alpha+beta barrel"/>
    <property type="match status" value="1"/>
</dbReference>
<evidence type="ECO:0000256" key="12">
    <source>
        <dbReference type="ARBA" id="ARBA00048856"/>
    </source>
</evidence>
<evidence type="ECO:0000256" key="6">
    <source>
        <dbReference type="ARBA" id="ARBA00023002"/>
    </source>
</evidence>
<evidence type="ECO:0000256" key="10">
    <source>
        <dbReference type="ARBA" id="ARBA00033771"/>
    </source>
</evidence>
<keyword evidence="2 13" id="KW-0575">Peroxidase</keyword>
<feature type="domain" description="Dyp-type peroxidase N-terminal" evidence="14">
    <location>
        <begin position="55"/>
        <end position="212"/>
    </location>
</feature>
<dbReference type="InterPro" id="IPR006313">
    <property type="entry name" value="EfeB/EfeN"/>
</dbReference>
<name>A0A8J3VMI0_9ACTN</name>
<evidence type="ECO:0000259" key="14">
    <source>
        <dbReference type="Pfam" id="PF04261"/>
    </source>
</evidence>
<dbReference type="GO" id="GO:0004601">
    <property type="term" value="F:peroxidase activity"/>
    <property type="evidence" value="ECO:0007669"/>
    <property type="project" value="UniProtKB-KW"/>
</dbReference>
<gene>
    <name evidence="16" type="ORF">Raf01_01820</name>
</gene>
<dbReference type="NCBIfam" id="TIGR01413">
    <property type="entry name" value="Dyp_perox_fam"/>
    <property type="match status" value="1"/>
</dbReference>
<dbReference type="GO" id="GO:0046872">
    <property type="term" value="F:metal ion binding"/>
    <property type="evidence" value="ECO:0007669"/>
    <property type="project" value="UniProtKB-KW"/>
</dbReference>